<gene>
    <name evidence="8" type="ORF">B0H15DRAFT_949066</name>
</gene>
<dbReference type="Proteomes" id="UP001222325">
    <property type="component" value="Unassembled WGS sequence"/>
</dbReference>
<dbReference type="Gene3D" id="3.50.50.60">
    <property type="entry name" value="FAD/NAD(P)-binding domain"/>
    <property type="match status" value="2"/>
</dbReference>
<evidence type="ECO:0000256" key="5">
    <source>
        <dbReference type="ARBA" id="ARBA00022857"/>
    </source>
</evidence>
<evidence type="ECO:0000256" key="4">
    <source>
        <dbReference type="ARBA" id="ARBA00022827"/>
    </source>
</evidence>
<keyword evidence="7" id="KW-0472">Membrane</keyword>
<dbReference type="Pfam" id="PF13450">
    <property type="entry name" value="NAD_binding_8"/>
    <property type="match status" value="1"/>
</dbReference>
<evidence type="ECO:0000256" key="3">
    <source>
        <dbReference type="ARBA" id="ARBA00022630"/>
    </source>
</evidence>
<comment type="caution">
    <text evidence="8">The sequence shown here is derived from an EMBL/GenBank/DDBJ whole genome shotgun (WGS) entry which is preliminary data.</text>
</comment>
<feature type="transmembrane region" description="Helical" evidence="7">
    <location>
        <begin position="650"/>
        <end position="672"/>
    </location>
</feature>
<evidence type="ECO:0000256" key="7">
    <source>
        <dbReference type="SAM" id="Phobius"/>
    </source>
</evidence>
<keyword evidence="7" id="KW-0812">Transmembrane</keyword>
<keyword evidence="9" id="KW-1185">Reference proteome</keyword>
<feature type="transmembrane region" description="Helical" evidence="7">
    <location>
        <begin position="779"/>
        <end position="799"/>
    </location>
</feature>
<dbReference type="EMBL" id="JARJCN010000023">
    <property type="protein sequence ID" value="KAJ7089812.1"/>
    <property type="molecule type" value="Genomic_DNA"/>
</dbReference>
<keyword evidence="6" id="KW-0560">Oxidoreductase</keyword>
<keyword evidence="5" id="KW-0521">NADP</keyword>
<comment type="cofactor">
    <cofactor evidence="1">
        <name>FAD</name>
        <dbReference type="ChEBI" id="CHEBI:57692"/>
    </cofactor>
</comment>
<evidence type="ECO:0000313" key="8">
    <source>
        <dbReference type="EMBL" id="KAJ7089812.1"/>
    </source>
</evidence>
<keyword evidence="7" id="KW-1133">Transmembrane helix</keyword>
<sequence>MATFDAGIAVADPIVRQKYIEERNKRRRGDGIAQYVKLADSTQFRHLQDDPWADHAALNAQTPALSDGDEIKFLVLGAGHGGLLFAVKLIEAGFNPSDIRLLDDAGGFGGTWYWNRYPGLMCDVESYIYMPLIEETGYMPRHRYSYGTELRENAERIAKKWGLGDKTLFRTHCHTAEWNDDEKRWMIQATENRGPAEPGREIRLKAQYVLAASGPLNAPQIPRLPGLDQFKGSSFHTARWDYGVTGGSDVDWTLDKLTDKRVGIIGTGATAVQAVPHLAQRAKHLYVFQRTPCSVDVRGQRPTDPDEWTQKIASVKGWQRTRSDNFNAYLSNAPPEDDVNLIDDGWCRTRAYCAVIGGRGGIVSPDRIPEHVASLHAWDFERAERVRARVSAVVKDPETAEKLKPWYPAWCKRPTFHDDYLPAFNRPNVTLVDTDGKGVDAVTAEAIVANGVAYPIDVLVLSTGFSGSLEGRSPAARGSTRIVGRSGRTMDDKWLQDGAATLHGVATNEFPNLFFVNGTQTGVTANFTFVLELLATHVASTLAEAERRAERSEKLTVEVTKAGEDAWTYEILMRASWFAGLSGCTPSYINGEGASDEVVDMKEKIKAARGAPWGEGIVSFTEVLEAWKADGGLKGFEIAIYPSHWNSIKVAYFLCRYYLLLLWPLVVFAYVGDHSAETCDKLTLPVNILLLPTQLFAPGVMLMRAYAFTGRSLRILAILLFFFAGLVGVSIYNFGMSGIPLPYTTYEILGGTGCYPDYTRPHAETRLLSFLREKTISKWALEGLGAFFSILAVNGVALGTYFSPKSFHNGVGLPYILVIPNLVACRLILDLRRRALPTETEILRQHSHLIGEALANTDIWGGDPNTNS</sequence>
<dbReference type="SUPFAM" id="SSF51905">
    <property type="entry name" value="FAD/NAD(P)-binding domain"/>
    <property type="match status" value="2"/>
</dbReference>
<proteinExistence type="inferred from homology"/>
<evidence type="ECO:0000313" key="9">
    <source>
        <dbReference type="Proteomes" id="UP001222325"/>
    </source>
</evidence>
<feature type="transmembrane region" description="Helical" evidence="7">
    <location>
        <begin position="713"/>
        <end position="734"/>
    </location>
</feature>
<evidence type="ECO:0000256" key="2">
    <source>
        <dbReference type="ARBA" id="ARBA00010139"/>
    </source>
</evidence>
<comment type="similarity">
    <text evidence="2">Belongs to the FAD-binding monooxygenase family.</text>
</comment>
<dbReference type="InterPro" id="IPR050775">
    <property type="entry name" value="FAD-binding_Monooxygenases"/>
</dbReference>
<organism evidence="8 9">
    <name type="scientific">Mycena belliarum</name>
    <dbReference type="NCBI Taxonomy" id="1033014"/>
    <lineage>
        <taxon>Eukaryota</taxon>
        <taxon>Fungi</taxon>
        <taxon>Dikarya</taxon>
        <taxon>Basidiomycota</taxon>
        <taxon>Agaricomycotina</taxon>
        <taxon>Agaricomycetes</taxon>
        <taxon>Agaricomycetidae</taxon>
        <taxon>Agaricales</taxon>
        <taxon>Marasmiineae</taxon>
        <taxon>Mycenaceae</taxon>
        <taxon>Mycena</taxon>
    </lineage>
</organism>
<feature type="transmembrane region" description="Helical" evidence="7">
    <location>
        <begin position="684"/>
        <end position="707"/>
    </location>
</feature>
<dbReference type="AlphaFoldDB" id="A0AAD6XRH3"/>
<dbReference type="PANTHER" id="PTHR43098:SF2">
    <property type="entry name" value="FAD-BINDING MONOOXYGENASE AUSB-RELATED"/>
    <property type="match status" value="1"/>
</dbReference>
<dbReference type="GO" id="GO:0016491">
    <property type="term" value="F:oxidoreductase activity"/>
    <property type="evidence" value="ECO:0007669"/>
    <property type="project" value="UniProtKB-KW"/>
</dbReference>
<dbReference type="InterPro" id="IPR036188">
    <property type="entry name" value="FAD/NAD-bd_sf"/>
</dbReference>
<name>A0AAD6XRH3_9AGAR</name>
<reference evidence="8" key="1">
    <citation type="submission" date="2023-03" db="EMBL/GenBank/DDBJ databases">
        <title>Massive genome expansion in bonnet fungi (Mycena s.s.) driven by repeated elements and novel gene families across ecological guilds.</title>
        <authorList>
            <consortium name="Lawrence Berkeley National Laboratory"/>
            <person name="Harder C.B."/>
            <person name="Miyauchi S."/>
            <person name="Viragh M."/>
            <person name="Kuo A."/>
            <person name="Thoen E."/>
            <person name="Andreopoulos B."/>
            <person name="Lu D."/>
            <person name="Skrede I."/>
            <person name="Drula E."/>
            <person name="Henrissat B."/>
            <person name="Morin E."/>
            <person name="Kohler A."/>
            <person name="Barry K."/>
            <person name="LaButti K."/>
            <person name="Morin E."/>
            <person name="Salamov A."/>
            <person name="Lipzen A."/>
            <person name="Mereny Z."/>
            <person name="Hegedus B."/>
            <person name="Baldrian P."/>
            <person name="Stursova M."/>
            <person name="Weitz H."/>
            <person name="Taylor A."/>
            <person name="Grigoriev I.V."/>
            <person name="Nagy L.G."/>
            <person name="Martin F."/>
            <person name="Kauserud H."/>
        </authorList>
    </citation>
    <scope>NUCLEOTIDE SEQUENCE</scope>
    <source>
        <strain evidence="8">CBHHK173m</strain>
    </source>
</reference>
<evidence type="ECO:0000256" key="1">
    <source>
        <dbReference type="ARBA" id="ARBA00001974"/>
    </source>
</evidence>
<dbReference type="PANTHER" id="PTHR43098">
    <property type="entry name" value="L-ORNITHINE N(5)-MONOOXYGENASE-RELATED"/>
    <property type="match status" value="1"/>
</dbReference>
<protein>
    <submittedName>
        <fullName evidence="8">Uncharacterized protein</fullName>
    </submittedName>
</protein>
<keyword evidence="4" id="KW-0274">FAD</keyword>
<keyword evidence="3" id="KW-0285">Flavoprotein</keyword>
<evidence type="ECO:0000256" key="6">
    <source>
        <dbReference type="ARBA" id="ARBA00023002"/>
    </source>
</evidence>
<feature type="transmembrane region" description="Helical" evidence="7">
    <location>
        <begin position="811"/>
        <end position="829"/>
    </location>
</feature>
<accession>A0AAD6XRH3</accession>